<gene>
    <name evidence="3" type="ORF">QTG54_013013</name>
</gene>
<sequence length="153" mass="17116">MIPTLFILLFIAPFVHFVDATAAATSVGGRAAHDVDSSYQDEGTRQFIEKDYLSLMTNYVNDQRYLRGRKLQENIDYQKQPYYQSQQQTHGASRAQAIILTIVVTLTIALAVYAAFLYREFAAVTLYNVLGYRLFGDSDVQGGSGEQEGVEIS</sequence>
<evidence type="ECO:0000256" key="1">
    <source>
        <dbReference type="SAM" id="Phobius"/>
    </source>
</evidence>
<organism evidence="3 4">
    <name type="scientific">Skeletonema marinoi</name>
    <dbReference type="NCBI Taxonomy" id="267567"/>
    <lineage>
        <taxon>Eukaryota</taxon>
        <taxon>Sar</taxon>
        <taxon>Stramenopiles</taxon>
        <taxon>Ochrophyta</taxon>
        <taxon>Bacillariophyta</taxon>
        <taxon>Coscinodiscophyceae</taxon>
        <taxon>Thalassiosirophycidae</taxon>
        <taxon>Thalassiosirales</taxon>
        <taxon>Skeletonemataceae</taxon>
        <taxon>Skeletonema</taxon>
        <taxon>Skeletonema marinoi-dohrnii complex</taxon>
    </lineage>
</organism>
<keyword evidence="2" id="KW-0732">Signal</keyword>
<reference evidence="3" key="1">
    <citation type="submission" date="2023-06" db="EMBL/GenBank/DDBJ databases">
        <title>Survivors Of The Sea: Transcriptome response of Skeletonema marinoi to long-term dormancy.</title>
        <authorList>
            <person name="Pinder M.I.M."/>
            <person name="Kourtchenko O."/>
            <person name="Robertson E.K."/>
            <person name="Larsson T."/>
            <person name="Maumus F."/>
            <person name="Osuna-Cruz C.M."/>
            <person name="Vancaester E."/>
            <person name="Stenow R."/>
            <person name="Vandepoele K."/>
            <person name="Ploug H."/>
            <person name="Bruchert V."/>
            <person name="Godhe A."/>
            <person name="Topel M."/>
        </authorList>
    </citation>
    <scope>NUCLEOTIDE SEQUENCE</scope>
    <source>
        <strain evidence="3">R05AC</strain>
    </source>
</reference>
<accession>A0AAD8XZQ3</accession>
<feature type="signal peptide" evidence="2">
    <location>
        <begin position="1"/>
        <end position="20"/>
    </location>
</feature>
<evidence type="ECO:0000313" key="4">
    <source>
        <dbReference type="Proteomes" id="UP001224775"/>
    </source>
</evidence>
<proteinExistence type="predicted"/>
<evidence type="ECO:0000256" key="2">
    <source>
        <dbReference type="SAM" id="SignalP"/>
    </source>
</evidence>
<feature type="chain" id="PRO_5041935151" evidence="2">
    <location>
        <begin position="21"/>
        <end position="153"/>
    </location>
</feature>
<name>A0AAD8XZQ3_9STRA</name>
<dbReference type="Proteomes" id="UP001224775">
    <property type="component" value="Unassembled WGS sequence"/>
</dbReference>
<dbReference type="EMBL" id="JATAAI010000029">
    <property type="protein sequence ID" value="KAK1736413.1"/>
    <property type="molecule type" value="Genomic_DNA"/>
</dbReference>
<keyword evidence="1" id="KW-0812">Transmembrane</keyword>
<keyword evidence="4" id="KW-1185">Reference proteome</keyword>
<feature type="transmembrane region" description="Helical" evidence="1">
    <location>
        <begin position="97"/>
        <end position="118"/>
    </location>
</feature>
<keyword evidence="1" id="KW-0472">Membrane</keyword>
<evidence type="ECO:0000313" key="3">
    <source>
        <dbReference type="EMBL" id="KAK1736413.1"/>
    </source>
</evidence>
<comment type="caution">
    <text evidence="3">The sequence shown here is derived from an EMBL/GenBank/DDBJ whole genome shotgun (WGS) entry which is preliminary data.</text>
</comment>
<protein>
    <submittedName>
        <fullName evidence="3">Uncharacterized protein</fullName>
    </submittedName>
</protein>
<keyword evidence="1" id="KW-1133">Transmembrane helix</keyword>
<dbReference type="AlphaFoldDB" id="A0AAD8XZQ3"/>